<keyword evidence="2" id="KW-1185">Reference proteome</keyword>
<dbReference type="Proteomes" id="UP001159364">
    <property type="component" value="Linkage Group LG07"/>
</dbReference>
<organism evidence="1 2">
    <name type="scientific">Erythroxylum novogranatense</name>
    <dbReference type="NCBI Taxonomy" id="1862640"/>
    <lineage>
        <taxon>Eukaryota</taxon>
        <taxon>Viridiplantae</taxon>
        <taxon>Streptophyta</taxon>
        <taxon>Embryophyta</taxon>
        <taxon>Tracheophyta</taxon>
        <taxon>Spermatophyta</taxon>
        <taxon>Magnoliopsida</taxon>
        <taxon>eudicotyledons</taxon>
        <taxon>Gunneridae</taxon>
        <taxon>Pentapetalae</taxon>
        <taxon>rosids</taxon>
        <taxon>fabids</taxon>
        <taxon>Malpighiales</taxon>
        <taxon>Erythroxylaceae</taxon>
        <taxon>Erythroxylum</taxon>
    </lineage>
</organism>
<name>A0AAV8T098_9ROSI</name>
<comment type="caution">
    <text evidence="1">The sequence shown here is derived from an EMBL/GenBank/DDBJ whole genome shotgun (WGS) entry which is preliminary data.</text>
</comment>
<evidence type="ECO:0000313" key="1">
    <source>
        <dbReference type="EMBL" id="KAJ8760082.1"/>
    </source>
</evidence>
<accession>A0AAV8T098</accession>
<evidence type="ECO:0000313" key="2">
    <source>
        <dbReference type="Proteomes" id="UP001159364"/>
    </source>
</evidence>
<dbReference type="AlphaFoldDB" id="A0AAV8T098"/>
<gene>
    <name evidence="1" type="ORF">K2173_010938</name>
</gene>
<protein>
    <submittedName>
        <fullName evidence="1">Uncharacterized protein</fullName>
    </submittedName>
</protein>
<reference evidence="1 2" key="1">
    <citation type="submission" date="2021-09" db="EMBL/GenBank/DDBJ databases">
        <title>Genomic insights and catalytic innovation underlie evolution of tropane alkaloids biosynthesis.</title>
        <authorList>
            <person name="Wang Y.-J."/>
            <person name="Tian T."/>
            <person name="Huang J.-P."/>
            <person name="Huang S.-X."/>
        </authorList>
    </citation>
    <scope>NUCLEOTIDE SEQUENCE [LARGE SCALE GENOMIC DNA]</scope>
    <source>
        <strain evidence="1">KIB-2018</strain>
        <tissue evidence="1">Leaf</tissue>
    </source>
</reference>
<proteinExistence type="predicted"/>
<sequence>MEQDTELDISLVVIRPVCVLSRLVRLVSSRVPRAISLLFYVKKTTFNSRPGIRLQDWHGCHRNLDGNDIRNCGADFNPFLDGIHNKLEQRGFCCGR</sequence>
<dbReference type="EMBL" id="JAIWQS010000007">
    <property type="protein sequence ID" value="KAJ8760082.1"/>
    <property type="molecule type" value="Genomic_DNA"/>
</dbReference>